<accession>A0A1S3HXY1</accession>
<dbReference type="InterPro" id="IPR003057">
    <property type="entry name" value="Invtbrt_color"/>
</dbReference>
<dbReference type="GO" id="GO:0005737">
    <property type="term" value="C:cytoplasm"/>
    <property type="evidence" value="ECO:0007669"/>
    <property type="project" value="TreeGrafter"/>
</dbReference>
<dbReference type="AlphaFoldDB" id="A0A1S3HXY1"/>
<dbReference type="GeneID" id="106158902"/>
<dbReference type="SUPFAM" id="SSF50814">
    <property type="entry name" value="Lipocalins"/>
    <property type="match status" value="1"/>
</dbReference>
<feature type="disulfide bond" evidence="5">
    <location>
        <begin position="98"/>
        <end position="192"/>
    </location>
</feature>
<dbReference type="InterPro" id="IPR022272">
    <property type="entry name" value="Lipocalin_CS"/>
</dbReference>
<dbReference type="KEGG" id="lak:106158902"/>
<dbReference type="OMA" id="NEVQWIA"/>
<dbReference type="PIRSF" id="PIRSF036893">
    <property type="entry name" value="Lipocalin_ApoD"/>
    <property type="match status" value="1"/>
</dbReference>
<dbReference type="RefSeq" id="XP_013390868.1">
    <property type="nucleotide sequence ID" value="XM_013535414.1"/>
</dbReference>
<evidence type="ECO:0000256" key="1">
    <source>
        <dbReference type="ARBA" id="ARBA00006889"/>
    </source>
</evidence>
<evidence type="ECO:0000313" key="9">
    <source>
        <dbReference type="RefSeq" id="XP_013390868.1"/>
    </source>
</evidence>
<gene>
    <name evidence="9" type="primary">LOC106158902</name>
</gene>
<protein>
    <submittedName>
        <fullName evidence="9">Apolipoprotein D</fullName>
    </submittedName>
</protein>
<dbReference type="Pfam" id="PF00061">
    <property type="entry name" value="Lipocalin"/>
    <property type="match status" value="1"/>
</dbReference>
<feature type="chain" id="PRO_5013436522" evidence="4">
    <location>
        <begin position="23"/>
        <end position="219"/>
    </location>
</feature>
<dbReference type="PANTHER" id="PTHR10612:SF34">
    <property type="entry name" value="APOLIPOPROTEIN D"/>
    <property type="match status" value="1"/>
</dbReference>
<keyword evidence="2" id="KW-0446">Lipid-binding</keyword>
<dbReference type="GO" id="GO:0006629">
    <property type="term" value="P:lipid metabolic process"/>
    <property type="evidence" value="ECO:0007669"/>
    <property type="project" value="TreeGrafter"/>
</dbReference>
<dbReference type="OrthoDB" id="565904at2759"/>
<evidence type="ECO:0000256" key="5">
    <source>
        <dbReference type="PIRSR" id="PIRSR036893-50"/>
    </source>
</evidence>
<dbReference type="GO" id="GO:0031409">
    <property type="term" value="F:pigment binding"/>
    <property type="evidence" value="ECO:0007669"/>
    <property type="project" value="InterPro"/>
</dbReference>
<evidence type="ECO:0000259" key="7">
    <source>
        <dbReference type="Pfam" id="PF00061"/>
    </source>
</evidence>
<sequence length="219" mass="24672">MSQPTNMFSVCMMVVLLAFVKASGHNDTNVCNVTTILTQENFDINQYLGKWYEVKWFPPFTHAPSDIWSDYQTTYEMSNTGNFTVTIRARETPANKTCLVIKNTLYTSDTPGKLMEGTRHQWVIKTDYTSYALVYTCAEFFPNMTCMAHDSKVCSRTTSLPQETLTMLDGVMQSVLCISLAEHVDTPQDKSCDVKTSKGTLPAASLAALMFFLILTRLF</sequence>
<feature type="disulfide bond" evidence="5">
    <location>
        <begin position="31"/>
        <end position="177"/>
    </location>
</feature>
<evidence type="ECO:0000256" key="4">
    <source>
        <dbReference type="PIRNR" id="PIRNR036893"/>
    </source>
</evidence>
<feature type="signal peptide" evidence="4">
    <location>
        <begin position="1"/>
        <end position="22"/>
    </location>
</feature>
<keyword evidence="3 5" id="KW-1015">Disulfide bond</keyword>
<dbReference type="InParanoid" id="A0A1S3HXY1"/>
<dbReference type="InterPro" id="IPR012674">
    <property type="entry name" value="Calycin"/>
</dbReference>
<dbReference type="InterPro" id="IPR022271">
    <property type="entry name" value="Lipocalin_ApoD"/>
</dbReference>
<dbReference type="GO" id="GO:0008289">
    <property type="term" value="F:lipid binding"/>
    <property type="evidence" value="ECO:0007669"/>
    <property type="project" value="UniProtKB-KW"/>
</dbReference>
<dbReference type="InterPro" id="IPR000566">
    <property type="entry name" value="Lipocln_cytosolic_FA-bd_dom"/>
</dbReference>
<feature type="disulfide bond" evidence="5">
    <location>
        <begin position="137"/>
        <end position="146"/>
    </location>
</feature>
<organism evidence="8 9">
    <name type="scientific">Lingula anatina</name>
    <name type="common">Brachiopod</name>
    <name type="synonym">Lingula unguis</name>
    <dbReference type="NCBI Taxonomy" id="7574"/>
    <lineage>
        <taxon>Eukaryota</taxon>
        <taxon>Metazoa</taxon>
        <taxon>Spiralia</taxon>
        <taxon>Lophotrochozoa</taxon>
        <taxon>Brachiopoda</taxon>
        <taxon>Linguliformea</taxon>
        <taxon>Lingulata</taxon>
        <taxon>Lingulida</taxon>
        <taxon>Linguloidea</taxon>
        <taxon>Lingulidae</taxon>
        <taxon>Lingula</taxon>
    </lineage>
</organism>
<keyword evidence="4" id="KW-0732">Signal</keyword>
<evidence type="ECO:0000256" key="6">
    <source>
        <dbReference type="RuleBase" id="RU003695"/>
    </source>
</evidence>
<comment type="similarity">
    <text evidence="1 4 6">Belongs to the calycin superfamily. Lipocalin family.</text>
</comment>
<evidence type="ECO:0000256" key="2">
    <source>
        <dbReference type="ARBA" id="ARBA00023121"/>
    </source>
</evidence>
<evidence type="ECO:0000256" key="3">
    <source>
        <dbReference type="ARBA" id="ARBA00023157"/>
    </source>
</evidence>
<dbReference type="Gene3D" id="2.40.128.20">
    <property type="match status" value="1"/>
</dbReference>
<dbReference type="Proteomes" id="UP000085678">
    <property type="component" value="Unplaced"/>
</dbReference>
<keyword evidence="8" id="KW-1185">Reference proteome</keyword>
<reference evidence="9" key="2">
    <citation type="submission" date="2025-08" db="UniProtKB">
        <authorList>
            <consortium name="RefSeq"/>
        </authorList>
    </citation>
    <scope>IDENTIFICATION</scope>
</reference>
<evidence type="ECO:0000313" key="8">
    <source>
        <dbReference type="Proteomes" id="UP000085678"/>
    </source>
</evidence>
<feature type="domain" description="Lipocalin/cytosolic fatty-acid binding" evidence="7">
    <location>
        <begin position="73"/>
        <end position="169"/>
    </location>
</feature>
<dbReference type="GO" id="GO:0000302">
    <property type="term" value="P:response to reactive oxygen species"/>
    <property type="evidence" value="ECO:0007669"/>
    <property type="project" value="TreeGrafter"/>
</dbReference>
<dbReference type="PANTHER" id="PTHR10612">
    <property type="entry name" value="APOLIPOPROTEIN D"/>
    <property type="match status" value="1"/>
</dbReference>
<proteinExistence type="inferred from homology"/>
<name>A0A1S3HXY1_LINAN</name>
<reference evidence="9" key="1">
    <citation type="journal article" date="2015" name="Nat. Commun.">
        <title>The Lingula genome provides insights into brachiopod evolution and the origin of phosphate biomineralization.</title>
        <authorList>
            <person name="Luo Y.J."/>
            <person name="Takeuchi T."/>
            <person name="Koyanagi R."/>
            <person name="Yamada L."/>
            <person name="Kanda M."/>
            <person name="Khalturina M."/>
            <person name="Fujie M."/>
            <person name="Yamasaki S.I."/>
            <person name="Endo K."/>
            <person name="Satoh N."/>
        </authorList>
    </citation>
    <scope>NUCLEOTIDE SEQUENCE</scope>
</reference>
<dbReference type="PRINTS" id="PR01273">
    <property type="entry name" value="INVTBRTCOLOR"/>
</dbReference>
<dbReference type="PROSITE" id="PS00213">
    <property type="entry name" value="LIPOCALIN"/>
    <property type="match status" value="1"/>
</dbReference>